<dbReference type="EMBL" id="JBFOCI010000001">
    <property type="protein sequence ID" value="MEW9805337.1"/>
    <property type="molecule type" value="Genomic_DNA"/>
</dbReference>
<reference evidence="1 2" key="1">
    <citation type="submission" date="2024-06" db="EMBL/GenBank/DDBJ databases">
        <authorList>
            <person name="Tuo L."/>
        </authorList>
    </citation>
    <scope>NUCLEOTIDE SEQUENCE [LARGE SCALE GENOMIC DNA]</scope>
    <source>
        <strain evidence="1 2">ZMM04-5</strain>
    </source>
</reference>
<evidence type="ECO:0000313" key="1">
    <source>
        <dbReference type="EMBL" id="MEW9805337.1"/>
    </source>
</evidence>
<accession>A0ABV3QW81</accession>
<organism evidence="1 2">
    <name type="scientific">Mesorhizobium marinum</name>
    <dbReference type="NCBI Taxonomy" id="3228790"/>
    <lineage>
        <taxon>Bacteria</taxon>
        <taxon>Pseudomonadati</taxon>
        <taxon>Pseudomonadota</taxon>
        <taxon>Alphaproteobacteria</taxon>
        <taxon>Hyphomicrobiales</taxon>
        <taxon>Phyllobacteriaceae</taxon>
        <taxon>Mesorhizobium</taxon>
    </lineage>
</organism>
<sequence length="52" mass="5837">MKAGKSSLSTGLERAVLTQAWADDLDVETTYLQWKSLKPASERALRMMARSH</sequence>
<name>A0ABV3QW81_9HYPH</name>
<gene>
    <name evidence="1" type="ORF">ABUE31_04980</name>
</gene>
<comment type="caution">
    <text evidence="1">The sequence shown here is derived from an EMBL/GenBank/DDBJ whole genome shotgun (WGS) entry which is preliminary data.</text>
</comment>
<keyword evidence="2" id="KW-1185">Reference proteome</keyword>
<dbReference type="RefSeq" id="WP_367722378.1">
    <property type="nucleotide sequence ID" value="NZ_JBFOCI010000001.1"/>
</dbReference>
<evidence type="ECO:0000313" key="2">
    <source>
        <dbReference type="Proteomes" id="UP001556196"/>
    </source>
</evidence>
<proteinExistence type="predicted"/>
<protein>
    <submittedName>
        <fullName evidence="1">Uncharacterized protein</fullName>
    </submittedName>
</protein>
<dbReference type="Proteomes" id="UP001556196">
    <property type="component" value="Unassembled WGS sequence"/>
</dbReference>